<dbReference type="GO" id="GO:0004467">
    <property type="term" value="F:long-chain fatty acid-CoA ligase activity"/>
    <property type="evidence" value="ECO:0007669"/>
    <property type="project" value="TreeGrafter"/>
</dbReference>
<sequence length="584" mass="65579">MMAFGMCPEIEAEDTVWRFVGLQAKNRKEWYLTYMGAMYQRITTVGLYDTLGPDSTKFIIDQTQMSTMMMSKEYIKKMIQLKLDEDKSEGMMSTLAHIVSFDNEYTEEEKELAEQAGITLYTFEQVIFKGREAKKAGGTTINEPTPDDCVTFSYTSGTTGNPKGVKLTHKMLVSTSYGANTRLGAGTEPLSEKDTYISYLPSAHSFEQCIFGIAILYGTRTGCFGGNVLKLTEDMQILKPTFMPSVPRLLNRIYGKIKDNMDQASGLKGWLVKKGVESKMENVKETGSKTHALYDALIFKKTKAILGGNVRLIVTGSAPISGSVLDFLKIAFCCDVMEGYGLTETTGGAFIVYSGDKETGIVGGPCQSFKIKLKDIPDMNYLSTDKPPRGEICFWGPGVMQGYFKNPEKTAESFDGEWFRSGDVGVIQDNMSVKIIDRAKNIFKLSQGEYIAPEKLENVYVKSPYVLQSWMYGDSLRDYIIGFIIVDPEAAQKYCKEKGVTLNDELYQDNDFKQAVLDDLVKMANENKFNSLEKPKQLLLIKDPWTVESDILTPTLKLKRNIAKKVYEKEILELYEMPPLVTKK</sequence>
<keyword evidence="1" id="KW-0547">Nucleotide-binding</keyword>
<dbReference type="PROSITE" id="PS00455">
    <property type="entry name" value="AMP_BINDING"/>
    <property type="match status" value="1"/>
</dbReference>
<feature type="domain" description="AMP-dependent synthetase/ligase" evidence="3">
    <location>
        <begin position="20"/>
        <end position="404"/>
    </location>
</feature>
<evidence type="ECO:0000313" key="4">
    <source>
        <dbReference type="EMBL" id="CAE0331150.1"/>
    </source>
</evidence>
<proteinExistence type="predicted"/>
<dbReference type="AlphaFoldDB" id="A0A7S3IRU5"/>
<dbReference type="PANTHER" id="PTHR43272:SF33">
    <property type="entry name" value="AMP-BINDING DOMAIN-CONTAINING PROTEIN-RELATED"/>
    <property type="match status" value="1"/>
</dbReference>
<dbReference type="SUPFAM" id="SSF56801">
    <property type="entry name" value="Acetyl-CoA synthetase-like"/>
    <property type="match status" value="1"/>
</dbReference>
<dbReference type="InterPro" id="IPR042099">
    <property type="entry name" value="ANL_N_sf"/>
</dbReference>
<accession>A0A7S3IRU5</accession>
<dbReference type="GO" id="GO:0016020">
    <property type="term" value="C:membrane"/>
    <property type="evidence" value="ECO:0007669"/>
    <property type="project" value="TreeGrafter"/>
</dbReference>
<dbReference type="Pfam" id="PF00501">
    <property type="entry name" value="AMP-binding"/>
    <property type="match status" value="1"/>
</dbReference>
<dbReference type="PANTHER" id="PTHR43272">
    <property type="entry name" value="LONG-CHAIN-FATTY-ACID--COA LIGASE"/>
    <property type="match status" value="1"/>
</dbReference>
<dbReference type="GO" id="GO:0005783">
    <property type="term" value="C:endoplasmic reticulum"/>
    <property type="evidence" value="ECO:0007669"/>
    <property type="project" value="TreeGrafter"/>
</dbReference>
<dbReference type="Gene3D" id="3.40.50.12780">
    <property type="entry name" value="N-terminal domain of ligase-like"/>
    <property type="match status" value="1"/>
</dbReference>
<evidence type="ECO:0000256" key="1">
    <source>
        <dbReference type="ARBA" id="ARBA00022741"/>
    </source>
</evidence>
<protein>
    <recommendedName>
        <fullName evidence="3">AMP-dependent synthetase/ligase domain-containing protein</fullName>
    </recommendedName>
</protein>
<organism evidence="4">
    <name type="scientific">Strombidium inclinatum</name>
    <dbReference type="NCBI Taxonomy" id="197538"/>
    <lineage>
        <taxon>Eukaryota</taxon>
        <taxon>Sar</taxon>
        <taxon>Alveolata</taxon>
        <taxon>Ciliophora</taxon>
        <taxon>Intramacronucleata</taxon>
        <taxon>Spirotrichea</taxon>
        <taxon>Oligotrichia</taxon>
        <taxon>Strombidiidae</taxon>
        <taxon>Strombidium</taxon>
    </lineage>
</organism>
<dbReference type="InterPro" id="IPR020845">
    <property type="entry name" value="AMP-binding_CS"/>
</dbReference>
<keyword evidence="2" id="KW-0067">ATP-binding</keyword>
<dbReference type="InterPro" id="IPR000873">
    <property type="entry name" value="AMP-dep_synth/lig_dom"/>
</dbReference>
<reference evidence="4" key="1">
    <citation type="submission" date="2021-01" db="EMBL/GenBank/DDBJ databases">
        <authorList>
            <person name="Corre E."/>
            <person name="Pelletier E."/>
            <person name="Niang G."/>
            <person name="Scheremetjew M."/>
            <person name="Finn R."/>
            <person name="Kale V."/>
            <person name="Holt S."/>
            <person name="Cochrane G."/>
            <person name="Meng A."/>
            <person name="Brown T."/>
            <person name="Cohen L."/>
        </authorList>
    </citation>
    <scope>NUCLEOTIDE SEQUENCE</scope>
    <source>
        <strain evidence="4">S3</strain>
    </source>
</reference>
<evidence type="ECO:0000259" key="3">
    <source>
        <dbReference type="Pfam" id="PF00501"/>
    </source>
</evidence>
<evidence type="ECO:0000256" key="2">
    <source>
        <dbReference type="ARBA" id="ARBA00022840"/>
    </source>
</evidence>
<dbReference type="EMBL" id="HBIH01029272">
    <property type="protein sequence ID" value="CAE0331150.1"/>
    <property type="molecule type" value="Transcribed_RNA"/>
</dbReference>
<dbReference type="GO" id="GO:0005524">
    <property type="term" value="F:ATP binding"/>
    <property type="evidence" value="ECO:0007669"/>
    <property type="project" value="UniProtKB-KW"/>
</dbReference>
<gene>
    <name evidence="4" type="ORF">SINC0208_LOCUS11783</name>
</gene>
<name>A0A7S3IRU5_9SPIT</name>